<reference evidence="7" key="1">
    <citation type="journal article" date="2013" name="Genetics">
        <title>The draft genome and transcriptome of Panagrellus redivivus are shaped by the harsh demands of a free-living lifestyle.</title>
        <authorList>
            <person name="Srinivasan J."/>
            <person name="Dillman A.R."/>
            <person name="Macchietto M.G."/>
            <person name="Heikkinen L."/>
            <person name="Lakso M."/>
            <person name="Fracchia K.M."/>
            <person name="Antoshechkin I."/>
            <person name="Mortazavi A."/>
            <person name="Wong G."/>
            <person name="Sternberg P.W."/>
        </authorList>
    </citation>
    <scope>NUCLEOTIDE SEQUENCE [LARGE SCALE GENOMIC DNA]</scope>
    <source>
        <strain evidence="7">MT8872</strain>
    </source>
</reference>
<dbReference type="GO" id="GO:0006397">
    <property type="term" value="P:mRNA processing"/>
    <property type="evidence" value="ECO:0007669"/>
    <property type="project" value="UniProtKB-KW"/>
</dbReference>
<keyword evidence="7" id="KW-1185">Reference proteome</keyword>
<feature type="region of interest" description="Disordered" evidence="5">
    <location>
        <begin position="1"/>
        <end position="29"/>
    </location>
</feature>
<dbReference type="GO" id="GO:0005634">
    <property type="term" value="C:nucleus"/>
    <property type="evidence" value="ECO:0007669"/>
    <property type="project" value="UniProtKB-SubCell"/>
</dbReference>
<reference evidence="8" key="2">
    <citation type="submission" date="2020-10" db="UniProtKB">
        <authorList>
            <consortium name="WormBaseParasite"/>
        </authorList>
    </citation>
    <scope>IDENTIFICATION</scope>
</reference>
<dbReference type="Proteomes" id="UP000492821">
    <property type="component" value="Unassembled WGS sequence"/>
</dbReference>
<evidence type="ECO:0000256" key="1">
    <source>
        <dbReference type="ARBA" id="ARBA00004123"/>
    </source>
</evidence>
<keyword evidence="3" id="KW-0507">mRNA processing</keyword>
<comment type="similarity">
    <text evidence="2">Belongs to the FIP1 family.</text>
</comment>
<dbReference type="InterPro" id="IPR007854">
    <property type="entry name" value="Fip1_dom"/>
</dbReference>
<evidence type="ECO:0000256" key="2">
    <source>
        <dbReference type="ARBA" id="ARBA00007459"/>
    </source>
</evidence>
<evidence type="ECO:0000256" key="3">
    <source>
        <dbReference type="ARBA" id="ARBA00022664"/>
    </source>
</evidence>
<protein>
    <submittedName>
        <fullName evidence="8">Pre-mRNA 3'-end-processing factor FIP1</fullName>
    </submittedName>
</protein>
<dbReference type="Pfam" id="PF05182">
    <property type="entry name" value="Fip1"/>
    <property type="match status" value="1"/>
</dbReference>
<evidence type="ECO:0000313" key="8">
    <source>
        <dbReference type="WBParaSite" id="Pan_g13310.t1"/>
    </source>
</evidence>
<name>A0A7E4UW28_PANRE</name>
<evidence type="ECO:0000256" key="4">
    <source>
        <dbReference type="ARBA" id="ARBA00023242"/>
    </source>
</evidence>
<evidence type="ECO:0000259" key="6">
    <source>
        <dbReference type="Pfam" id="PF05182"/>
    </source>
</evidence>
<feature type="compositionally biased region" description="Acidic residues" evidence="5">
    <location>
        <begin position="18"/>
        <end position="29"/>
    </location>
</feature>
<sequence length="161" mass="18094">MDPSPKSPISEDEKIAWPEDDSDGSSSDDEVVVKINNNNTRASTICHVDTSVPPPPIVVPTVTEVAPWRLPGSDIADWFNFGFDERSYMSYLEHKARIESQTFKGPGGQVIFIPPEPKQVSKVEEKPQYVPYLSPYLVTLTDHEPDFMPVVDPKEIEFFLS</sequence>
<accession>A0A7E4UW28</accession>
<comment type="subcellular location">
    <subcellularLocation>
        <location evidence="1">Nucleus</location>
    </subcellularLocation>
</comment>
<organism evidence="7 8">
    <name type="scientific">Panagrellus redivivus</name>
    <name type="common">Microworm</name>
    <dbReference type="NCBI Taxonomy" id="6233"/>
    <lineage>
        <taxon>Eukaryota</taxon>
        <taxon>Metazoa</taxon>
        <taxon>Ecdysozoa</taxon>
        <taxon>Nematoda</taxon>
        <taxon>Chromadorea</taxon>
        <taxon>Rhabditida</taxon>
        <taxon>Tylenchina</taxon>
        <taxon>Panagrolaimomorpha</taxon>
        <taxon>Panagrolaimoidea</taxon>
        <taxon>Panagrolaimidae</taxon>
        <taxon>Panagrellus</taxon>
    </lineage>
</organism>
<evidence type="ECO:0000256" key="5">
    <source>
        <dbReference type="SAM" id="MobiDB-lite"/>
    </source>
</evidence>
<keyword evidence="4" id="KW-0539">Nucleus</keyword>
<dbReference type="WBParaSite" id="Pan_g13310.t1">
    <property type="protein sequence ID" value="Pan_g13310.t1"/>
    <property type="gene ID" value="Pan_g13310"/>
</dbReference>
<feature type="domain" description="Pre-mRNA polyadenylation factor Fip1" evidence="6">
    <location>
        <begin position="64"/>
        <end position="97"/>
    </location>
</feature>
<dbReference type="AlphaFoldDB" id="A0A7E4UW28"/>
<evidence type="ECO:0000313" key="7">
    <source>
        <dbReference type="Proteomes" id="UP000492821"/>
    </source>
</evidence>
<proteinExistence type="inferred from homology"/>